<protein>
    <submittedName>
        <fullName evidence="4">Peptidase U62 modulator of DNA gyrase</fullName>
    </submittedName>
</protein>
<dbReference type="PANTHER" id="PTHR43421:SF1">
    <property type="entry name" value="METALLOPROTEASE PMBA"/>
    <property type="match status" value="1"/>
</dbReference>
<dbReference type="GO" id="GO:0005829">
    <property type="term" value="C:cytosol"/>
    <property type="evidence" value="ECO:0007669"/>
    <property type="project" value="TreeGrafter"/>
</dbReference>
<dbReference type="InterPro" id="IPR036059">
    <property type="entry name" value="TldD/PmbA_sf"/>
</dbReference>
<dbReference type="SUPFAM" id="SSF111283">
    <property type="entry name" value="Putative modulator of DNA gyrase, PmbA/TldD"/>
    <property type="match status" value="1"/>
</dbReference>
<dbReference type="EMBL" id="LCNM01000011">
    <property type="protein sequence ID" value="KKU56220.1"/>
    <property type="molecule type" value="Genomic_DNA"/>
</dbReference>
<proteinExistence type="inferred from homology"/>
<evidence type="ECO:0000256" key="1">
    <source>
        <dbReference type="ARBA" id="ARBA00005836"/>
    </source>
</evidence>
<feature type="domain" description="Metalloprotease TldD/E N-terminal" evidence="2">
    <location>
        <begin position="30"/>
        <end position="88"/>
    </location>
</feature>
<dbReference type="InterPro" id="IPR045569">
    <property type="entry name" value="Metalloprtase-TldD/E_C"/>
</dbReference>
<feature type="domain" description="Metalloprotease TldD/E C-terminal" evidence="3">
    <location>
        <begin position="224"/>
        <end position="442"/>
    </location>
</feature>
<dbReference type="InterPro" id="IPR047657">
    <property type="entry name" value="PmbA"/>
</dbReference>
<dbReference type="PANTHER" id="PTHR43421">
    <property type="entry name" value="METALLOPROTEASE PMBA"/>
    <property type="match status" value="1"/>
</dbReference>
<dbReference type="GO" id="GO:0006508">
    <property type="term" value="P:proteolysis"/>
    <property type="evidence" value="ECO:0007669"/>
    <property type="project" value="InterPro"/>
</dbReference>
<dbReference type="AlphaFoldDB" id="A0A0G1UEU3"/>
<gene>
    <name evidence="4" type="ORF">UX78_C0011G0027</name>
</gene>
<reference evidence="4 5" key="1">
    <citation type="journal article" date="2015" name="Nature">
        <title>rRNA introns, odd ribosomes, and small enigmatic genomes across a large radiation of phyla.</title>
        <authorList>
            <person name="Brown C.T."/>
            <person name="Hug L.A."/>
            <person name="Thomas B.C."/>
            <person name="Sharon I."/>
            <person name="Castelle C.J."/>
            <person name="Singh A."/>
            <person name="Wilkins M.J."/>
            <person name="Williams K.H."/>
            <person name="Banfield J.F."/>
        </authorList>
    </citation>
    <scope>NUCLEOTIDE SEQUENCE [LARGE SCALE GENOMIC DNA]</scope>
</reference>
<organism evidence="4 5">
    <name type="scientific">Candidatus Amesbacteria bacterium GW2011_GWA2_47_11</name>
    <dbReference type="NCBI Taxonomy" id="1618357"/>
    <lineage>
        <taxon>Bacteria</taxon>
        <taxon>Candidatus Amesiibacteriota</taxon>
    </lineage>
</organism>
<name>A0A0G1UEU3_9BACT</name>
<evidence type="ECO:0000313" key="4">
    <source>
        <dbReference type="EMBL" id="KKU56220.1"/>
    </source>
</evidence>
<dbReference type="Gene3D" id="3.30.2290.10">
    <property type="entry name" value="PmbA/TldD superfamily"/>
    <property type="match status" value="1"/>
</dbReference>
<accession>A0A0G1UEU3</accession>
<evidence type="ECO:0000313" key="5">
    <source>
        <dbReference type="Proteomes" id="UP000034607"/>
    </source>
</evidence>
<dbReference type="InterPro" id="IPR002510">
    <property type="entry name" value="Metalloprtase-TldD/E_N"/>
</dbReference>
<dbReference type="GO" id="GO:0008237">
    <property type="term" value="F:metallopeptidase activity"/>
    <property type="evidence" value="ECO:0007669"/>
    <property type="project" value="InterPro"/>
</dbReference>
<evidence type="ECO:0000259" key="2">
    <source>
        <dbReference type="Pfam" id="PF01523"/>
    </source>
</evidence>
<dbReference type="Pfam" id="PF19289">
    <property type="entry name" value="PmbA_TldD_3rd"/>
    <property type="match status" value="1"/>
</dbReference>
<comment type="similarity">
    <text evidence="1">Belongs to the peptidase U62 family.</text>
</comment>
<comment type="caution">
    <text evidence="4">The sequence shown here is derived from an EMBL/GenBank/DDBJ whole genome shotgun (WGS) entry which is preliminary data.</text>
</comment>
<dbReference type="Pfam" id="PF01523">
    <property type="entry name" value="PmbA_TldD_1st"/>
    <property type="match status" value="1"/>
</dbReference>
<sequence length="444" mass="48118">MTEGKLSKLAGQLLAKAKYKAEAADVNGGTGWSSRVEFTENRLKQIKSRQSAILALRVIINGRLGVAATNQMETDELSMVVGEAVEVAKEGKKAEFSLPGKAKTIQPSTYDRQVERLTEKELVARGEESIEIIRRAEPDLRVNSLSWAKGVRLAVFLNSEGVEMGNKESSTSFGLEVSRIKEGDFFQLWTGQTSIRDDINWRGMIENLLAKVKWGKRIVKAAAGSQTVVFAPEAAEAVINYFLTAANGKIVNEGMSKFAGKLGKKLFDGSLTIVDDPTVAWGVESYALDDEGVPGCRKLLVNRGEVTSFYYDLAQGSKAGVASTGNGSRSPFSQAQPQTANVFVSGGEESFAQLLAGVKQGLVVYQLLGVGQNNPYNGDFQFGVNLGYWVENGQTVGRVKDVGIAGNVFDLFRDRLIGVSEETERWGELTAPYVFLDGVTVSAK</sequence>
<evidence type="ECO:0000259" key="3">
    <source>
        <dbReference type="Pfam" id="PF19289"/>
    </source>
</evidence>
<dbReference type="InterPro" id="IPR035068">
    <property type="entry name" value="TldD/PmbA_N"/>
</dbReference>
<dbReference type="Proteomes" id="UP000034607">
    <property type="component" value="Unassembled WGS sequence"/>
</dbReference>